<dbReference type="Pfam" id="PF00982">
    <property type="entry name" value="Glyco_transf_20"/>
    <property type="match status" value="1"/>
</dbReference>
<proteinExistence type="inferred from homology"/>
<comment type="pathway">
    <text evidence="1">Glycan biosynthesis; trehalose biosynthesis.</text>
</comment>
<evidence type="ECO:0000256" key="7">
    <source>
        <dbReference type="ARBA" id="ARBA00048039"/>
    </source>
</evidence>
<evidence type="ECO:0000256" key="3">
    <source>
        <dbReference type="ARBA" id="ARBA00008799"/>
    </source>
</evidence>
<evidence type="ECO:0000256" key="1">
    <source>
        <dbReference type="ARBA" id="ARBA00005199"/>
    </source>
</evidence>
<name>A0AAN4VXU0_9BACT</name>
<dbReference type="GO" id="GO:0005829">
    <property type="term" value="C:cytosol"/>
    <property type="evidence" value="ECO:0007669"/>
    <property type="project" value="TreeGrafter"/>
</dbReference>
<dbReference type="EMBL" id="BQKE01000001">
    <property type="protein sequence ID" value="GJM61447.1"/>
    <property type="molecule type" value="Genomic_DNA"/>
</dbReference>
<comment type="caution">
    <text evidence="9">The sequence shown here is derived from an EMBL/GenBank/DDBJ whole genome shotgun (WGS) entry which is preliminary data.</text>
</comment>
<dbReference type="GO" id="GO:0004805">
    <property type="term" value="F:trehalose-phosphatase activity"/>
    <property type="evidence" value="ECO:0007669"/>
    <property type="project" value="TreeGrafter"/>
</dbReference>
<dbReference type="CDD" id="cd03788">
    <property type="entry name" value="GT20_TPS"/>
    <property type="match status" value="1"/>
</dbReference>
<dbReference type="GO" id="GO:0005992">
    <property type="term" value="P:trehalose biosynthetic process"/>
    <property type="evidence" value="ECO:0007669"/>
    <property type="project" value="UniProtKB-UniRule"/>
</dbReference>
<evidence type="ECO:0000256" key="8">
    <source>
        <dbReference type="NCBIfam" id="TIGR02400"/>
    </source>
</evidence>
<comment type="similarity">
    <text evidence="2">In the C-terminal section; belongs to the trehalose phosphatase family.</text>
</comment>
<keyword evidence="6" id="KW-0808">Transferase</keyword>
<dbReference type="CDD" id="cd01627">
    <property type="entry name" value="HAD_TPP"/>
    <property type="match status" value="1"/>
</dbReference>
<dbReference type="Proteomes" id="UP001310022">
    <property type="component" value="Unassembled WGS sequence"/>
</dbReference>
<comment type="similarity">
    <text evidence="3">Belongs to the glycosyltransferase 20 family.</text>
</comment>
<dbReference type="Pfam" id="PF02358">
    <property type="entry name" value="Trehalose_PPase"/>
    <property type="match status" value="1"/>
</dbReference>
<dbReference type="Gene3D" id="3.40.50.2000">
    <property type="entry name" value="Glycogen Phosphorylase B"/>
    <property type="match status" value="2"/>
</dbReference>
<comment type="subunit">
    <text evidence="4">Homotetramer.</text>
</comment>
<accession>A0AAN4VXU0</accession>
<evidence type="ECO:0000313" key="9">
    <source>
        <dbReference type="EMBL" id="GJM61447.1"/>
    </source>
</evidence>
<dbReference type="EC" id="2.4.1.15" evidence="8"/>
<dbReference type="AlphaFoldDB" id="A0AAN4VXU0"/>
<dbReference type="SUPFAM" id="SSF56784">
    <property type="entry name" value="HAD-like"/>
    <property type="match status" value="1"/>
</dbReference>
<dbReference type="SUPFAM" id="SSF53756">
    <property type="entry name" value="UDP-Glycosyltransferase/glycogen phosphorylase"/>
    <property type="match status" value="1"/>
</dbReference>
<organism evidence="9 10">
    <name type="scientific">Persicobacter diffluens</name>
    <dbReference type="NCBI Taxonomy" id="981"/>
    <lineage>
        <taxon>Bacteria</taxon>
        <taxon>Pseudomonadati</taxon>
        <taxon>Bacteroidota</taxon>
        <taxon>Cytophagia</taxon>
        <taxon>Cytophagales</taxon>
        <taxon>Persicobacteraceae</taxon>
        <taxon>Persicobacter</taxon>
    </lineage>
</organism>
<dbReference type="RefSeq" id="WP_338236991.1">
    <property type="nucleotide sequence ID" value="NZ_BQKE01000001.1"/>
</dbReference>
<reference evidence="9 10" key="1">
    <citation type="submission" date="2021-12" db="EMBL/GenBank/DDBJ databases">
        <title>Genome sequencing of bacteria with rrn-lacking chromosome and rrn-plasmid.</title>
        <authorList>
            <person name="Anda M."/>
            <person name="Iwasaki W."/>
        </authorList>
    </citation>
    <scope>NUCLEOTIDE SEQUENCE [LARGE SCALE GENOMIC DNA]</scope>
    <source>
        <strain evidence="9 10">NBRC 15940</strain>
    </source>
</reference>
<dbReference type="Gene3D" id="3.30.70.1020">
    <property type="entry name" value="Trehalose-6-phosphate phosphatase related protein, domain 2"/>
    <property type="match status" value="1"/>
</dbReference>
<dbReference type="InterPro" id="IPR023214">
    <property type="entry name" value="HAD_sf"/>
</dbReference>
<keyword evidence="10" id="KW-1185">Reference proteome</keyword>
<dbReference type="NCBIfam" id="NF011071">
    <property type="entry name" value="PRK14501.1"/>
    <property type="match status" value="1"/>
</dbReference>
<dbReference type="NCBIfam" id="TIGR01484">
    <property type="entry name" value="HAD-SF-IIB"/>
    <property type="match status" value="1"/>
</dbReference>
<dbReference type="PANTHER" id="PTHR10788">
    <property type="entry name" value="TREHALOSE-6-PHOSPHATE SYNTHASE"/>
    <property type="match status" value="1"/>
</dbReference>
<dbReference type="GO" id="GO:0003825">
    <property type="term" value="F:alpha,alpha-trehalose-phosphate synthase (UDP-forming) activity"/>
    <property type="evidence" value="ECO:0007669"/>
    <property type="project" value="UniProtKB-UniRule"/>
</dbReference>
<dbReference type="InterPro" id="IPR006379">
    <property type="entry name" value="HAD-SF_hydro_IIB"/>
</dbReference>
<comment type="catalytic activity">
    <reaction evidence="7">
        <text>D-glucose 6-phosphate + UDP-alpha-D-glucose = alpha,alpha-trehalose 6-phosphate + UDP + H(+)</text>
        <dbReference type="Rhea" id="RHEA:18889"/>
        <dbReference type="ChEBI" id="CHEBI:15378"/>
        <dbReference type="ChEBI" id="CHEBI:58223"/>
        <dbReference type="ChEBI" id="CHEBI:58429"/>
        <dbReference type="ChEBI" id="CHEBI:58885"/>
        <dbReference type="ChEBI" id="CHEBI:61548"/>
        <dbReference type="EC" id="2.4.1.15"/>
    </reaction>
</comment>
<dbReference type="InterPro" id="IPR003337">
    <property type="entry name" value="Trehalose_PPase"/>
</dbReference>
<evidence type="ECO:0000256" key="4">
    <source>
        <dbReference type="ARBA" id="ARBA00011881"/>
    </source>
</evidence>
<evidence type="ECO:0000256" key="6">
    <source>
        <dbReference type="ARBA" id="ARBA00022679"/>
    </source>
</evidence>
<sequence length="730" mass="83580">MSRTIIVSNRLPIKVLRDEANELQFATSEGGLATGLGSVYKQGDNLWIGWPGLAVDNQEEEEIVCDKLKSGNMLPVFLTEEEVHEFYEGFSNETLWPIFHYFSSYANFDEDHWKAYQRVNQKFCDIILSVAKPDDTIWVHDYQLLLVPQMIREQLSEISIGFFQHIPFPSFETFRAIPWRRELLMGLLGADLVGFHTYDDMRHFLSSVSRLAGMKVNQAQVVMGNRTVTVDAFPMGIDFDKYEGMASHPDTLSKEVEFRTSIGKTKMIISIDRLDYSKGIPNRLKAFEQFFELYPQYIGEVSLFMIVVPSRDTVPRYKELKEEIDLAVGRINAKIGTVNWKPIHYFYRSFNIHDLSAFYRMADVALVTPMRDGMNLVAKEYVASKLDNKGVLILSEMAGASKELSDSILINPNDIHSLADAIFEALEMEVEEQKIHMAVMKQTIKRYNIHHWVSLFLEQLEAIKSEQKASGARHLVANLQGELVAQYQSSEKPLLFLDYDGTLSGFHHDPQKANPDEHLLNLLSHLGTSKGHVVIISGRDRETLNKWLGHLPVDLIAEHGVWYRYQGQEWKMPSALSGAWKEQVGLVMDTFVNRTPGSFVEEKDYSLAWHYRKAEQGFGELRARELVNHLRYITHGMSLQVLEGDMVIEVKSNEVNKGKAARRFMRKFEHDFLMAIGDDWTDEDTFEAVGDQGETIKVGRAATEASYFVENYQEVRKLLDKFVLSSIPAE</sequence>
<evidence type="ECO:0000256" key="5">
    <source>
        <dbReference type="ARBA" id="ARBA00022676"/>
    </source>
</evidence>
<dbReference type="NCBIfam" id="TIGR02400">
    <property type="entry name" value="trehalose_OtsA"/>
    <property type="match status" value="1"/>
</dbReference>
<gene>
    <name evidence="9" type="ORF">PEDI_19990</name>
</gene>
<evidence type="ECO:0000256" key="2">
    <source>
        <dbReference type="ARBA" id="ARBA00006330"/>
    </source>
</evidence>
<protein>
    <recommendedName>
        <fullName evidence="8">Alpha,alpha-trehalose-phosphate synthase</fullName>
        <ecNumber evidence="8">2.4.1.15</ecNumber>
    </recommendedName>
</protein>
<dbReference type="InterPro" id="IPR012766">
    <property type="entry name" value="Trehalose_OtsA"/>
</dbReference>
<keyword evidence="5" id="KW-0328">Glycosyltransferase</keyword>
<dbReference type="Gene3D" id="3.40.50.1000">
    <property type="entry name" value="HAD superfamily/HAD-like"/>
    <property type="match status" value="1"/>
</dbReference>
<dbReference type="InterPro" id="IPR001830">
    <property type="entry name" value="Glyco_trans_20"/>
</dbReference>
<dbReference type="InterPro" id="IPR036412">
    <property type="entry name" value="HAD-like_sf"/>
</dbReference>
<dbReference type="PANTHER" id="PTHR10788:SF106">
    <property type="entry name" value="BCDNA.GH08860"/>
    <property type="match status" value="1"/>
</dbReference>
<evidence type="ECO:0000313" key="10">
    <source>
        <dbReference type="Proteomes" id="UP001310022"/>
    </source>
</evidence>
<dbReference type="NCBIfam" id="TIGR00685">
    <property type="entry name" value="T6PP"/>
    <property type="match status" value="1"/>
</dbReference>